<organism evidence="1 2">
    <name type="scientific">Dysgonomonas macrotermitis</name>
    <dbReference type="NCBI Taxonomy" id="1346286"/>
    <lineage>
        <taxon>Bacteria</taxon>
        <taxon>Pseudomonadati</taxon>
        <taxon>Bacteroidota</taxon>
        <taxon>Bacteroidia</taxon>
        <taxon>Bacteroidales</taxon>
        <taxon>Dysgonomonadaceae</taxon>
        <taxon>Dysgonomonas</taxon>
    </lineage>
</organism>
<evidence type="ECO:0000313" key="2">
    <source>
        <dbReference type="Proteomes" id="UP000184480"/>
    </source>
</evidence>
<dbReference type="Proteomes" id="UP000184480">
    <property type="component" value="Unassembled WGS sequence"/>
</dbReference>
<sequence length="192" mass="21613">MRHFVILLFLISGFNNIYSQIGINIETPHNSAELEINSTNKGVTTPRLTNSQIQAIISPAAGLMIYNTDKKCLYVNLGSESTPEWICMTKNETRFFYMPSINIATPATGTVSTPLDLYAEYIRQFGSPLAKSNSAPSIIPYYSSATDLHYYITYYDKNVLNISHIDDTGKATYSIVRKSDYDTYMNVVFVIK</sequence>
<proteinExistence type="predicted"/>
<dbReference type="STRING" id="1346286.SAMN05444362_107157"/>
<gene>
    <name evidence="1" type="ORF">SAMN05444362_107157</name>
</gene>
<dbReference type="RefSeq" id="WP_062179632.1">
    <property type="nucleotide sequence ID" value="NZ_BBXL01000007.1"/>
</dbReference>
<dbReference type="OrthoDB" id="997002at2"/>
<reference evidence="2" key="1">
    <citation type="submission" date="2016-11" db="EMBL/GenBank/DDBJ databases">
        <authorList>
            <person name="Varghese N."/>
            <person name="Submissions S."/>
        </authorList>
    </citation>
    <scope>NUCLEOTIDE SEQUENCE [LARGE SCALE GENOMIC DNA]</scope>
    <source>
        <strain evidence="2">DSM 27370</strain>
    </source>
</reference>
<dbReference type="AlphaFoldDB" id="A0A1M5CFY5"/>
<keyword evidence="2" id="KW-1185">Reference proteome</keyword>
<accession>A0A1M5CFY5</accession>
<name>A0A1M5CFY5_9BACT</name>
<evidence type="ECO:0000313" key="1">
    <source>
        <dbReference type="EMBL" id="SHF53648.1"/>
    </source>
</evidence>
<dbReference type="EMBL" id="FQUC01000007">
    <property type="protein sequence ID" value="SHF53648.1"/>
    <property type="molecule type" value="Genomic_DNA"/>
</dbReference>
<protein>
    <submittedName>
        <fullName evidence="1">Uncharacterized protein</fullName>
    </submittedName>
</protein>